<feature type="compositionally biased region" description="Basic and acidic residues" evidence="1">
    <location>
        <begin position="164"/>
        <end position="191"/>
    </location>
</feature>
<dbReference type="InterPro" id="IPR058348">
    <property type="entry name" value="DUF8035"/>
</dbReference>
<feature type="compositionally biased region" description="Basic and acidic residues" evidence="1">
    <location>
        <begin position="348"/>
        <end position="375"/>
    </location>
</feature>
<dbReference type="EMBL" id="JAGPYM010000005">
    <property type="protein sequence ID" value="KAH6894159.1"/>
    <property type="molecule type" value="Genomic_DNA"/>
</dbReference>
<feature type="region of interest" description="Disordered" evidence="1">
    <location>
        <begin position="802"/>
        <end position="877"/>
    </location>
</feature>
<feature type="compositionally biased region" description="Basic and acidic residues" evidence="1">
    <location>
        <begin position="293"/>
        <end position="305"/>
    </location>
</feature>
<feature type="compositionally biased region" description="Basic and acidic residues" evidence="1">
    <location>
        <begin position="708"/>
        <end position="717"/>
    </location>
</feature>
<feature type="compositionally biased region" description="Basic and acidic residues" evidence="1">
    <location>
        <begin position="854"/>
        <end position="869"/>
    </location>
</feature>
<feature type="compositionally biased region" description="Polar residues" evidence="1">
    <location>
        <begin position="192"/>
        <end position="210"/>
    </location>
</feature>
<evidence type="ECO:0000313" key="3">
    <source>
        <dbReference type="EMBL" id="KAH6894159.1"/>
    </source>
</evidence>
<dbReference type="Proteomes" id="UP000777438">
    <property type="component" value="Unassembled WGS sequence"/>
</dbReference>
<feature type="compositionally biased region" description="Polar residues" evidence="1">
    <location>
        <begin position="263"/>
        <end position="280"/>
    </location>
</feature>
<comment type="caution">
    <text evidence="3">The sequence shown here is derived from an EMBL/GenBank/DDBJ whole genome shotgun (WGS) entry which is preliminary data.</text>
</comment>
<feature type="compositionally biased region" description="Polar residues" evidence="1">
    <location>
        <begin position="146"/>
        <end position="162"/>
    </location>
</feature>
<dbReference type="Pfam" id="PF26118">
    <property type="entry name" value="DUF8035"/>
    <property type="match status" value="1"/>
</dbReference>
<feature type="compositionally biased region" description="Basic and acidic residues" evidence="1">
    <location>
        <begin position="416"/>
        <end position="481"/>
    </location>
</feature>
<dbReference type="OrthoDB" id="5418088at2759"/>
<proteinExistence type="predicted"/>
<keyword evidence="4" id="KW-1185">Reference proteome</keyword>
<evidence type="ECO:0000313" key="4">
    <source>
        <dbReference type="Proteomes" id="UP000777438"/>
    </source>
</evidence>
<evidence type="ECO:0000256" key="1">
    <source>
        <dbReference type="SAM" id="MobiDB-lite"/>
    </source>
</evidence>
<protein>
    <recommendedName>
        <fullName evidence="2">DUF8035 domain-containing protein</fullName>
    </recommendedName>
</protein>
<feature type="compositionally biased region" description="Basic and acidic residues" evidence="1">
    <location>
        <begin position="241"/>
        <end position="252"/>
    </location>
</feature>
<dbReference type="PANTHER" id="PTHR42081:SF2">
    <property type="entry name" value="NIPPED-B-LIKE PROTEIN B"/>
    <property type="match status" value="1"/>
</dbReference>
<gene>
    <name evidence="3" type="ORF">B0T10DRAFT_398526</name>
</gene>
<feature type="compositionally biased region" description="Polar residues" evidence="1">
    <location>
        <begin position="44"/>
        <end position="87"/>
    </location>
</feature>
<feature type="compositionally biased region" description="Basic and acidic residues" evidence="1">
    <location>
        <begin position="739"/>
        <end position="750"/>
    </location>
</feature>
<sequence>MADRYHGHPHPGRSATFNNPATTSLPASIGYTSLYAGDMHVMPSSTRQQATTSAAPRGYVTTTSSGAPSNTTTRTYAVTQDPRSQRPTTRDVTRGHRSSTLDSATGRPPVIIMTTKQDRPNPVPSHTSTARSGSPIRDDYRASEGQFYTQPASSIRSRSNARPFSEHLTGDDYARSRDPSDSLAREADNYRSSRPSVTYPSNPRHSSSTIDYGDDGYQYTNAGDLVRYDLEHPQSFRSRRHESFDRGYRRPDINYTPDGRVLNVNTSPDQGRNYITTTRQLETRGGPPPTTRGFDKIPRGYDSTRDAPPAAPVPPDPTVSTLRPGVGTGEGRRPRPVSLYQESAPRSQHHDDYYRSRDDEKTVREQRDWELEPERSYGALTYDPQTYDSSQPGYFHDDRVTSRGFGIRTGEPVDEYDYRREPIRVEEPKKRSDEAISREPEPSREDRRRSRTDTKESSRRERRESKKDDDEKERSRFRDKISSGLGIAAAAVGITPSIKNDDKRSKDDSKGRRGSDEGRERRRDTDAREGRPSTREPARTKDYEREKSRDRSEVRDNSDSKQPSRRETSSRKNGDAVISGSDSDEVKKTKRRHRTSGAFNPNDATELAHLKEQLAAMKPSDAEKEKPVVIETARTRSPSPIKAPIKESKPTKDAKPRGDSTSPPVSKSRRDSSSPSDYRQDTSLSDENRGREVVVPTSDKSVRVVSPPRDKKDEKPLKGILKAPKVSFPEDPNPIREGVAPHKEDKKIKEAPPGAKWTKISRKIVNPEALTIGKERFEIRDDFVIVLRVLSKEEIQAYASATQVLRERRRQDDDSDDGRDDDDRRKHRHRRHRDDDDDRDRDRDRDRPRRRRHRDDDEYDNRSSKDQEHHHHHHHRY</sequence>
<reference evidence="3 4" key="1">
    <citation type="journal article" date="2021" name="Nat. Commun.">
        <title>Genetic determinants of endophytism in the Arabidopsis root mycobiome.</title>
        <authorList>
            <person name="Mesny F."/>
            <person name="Miyauchi S."/>
            <person name="Thiergart T."/>
            <person name="Pickel B."/>
            <person name="Atanasova L."/>
            <person name="Karlsson M."/>
            <person name="Huettel B."/>
            <person name="Barry K.W."/>
            <person name="Haridas S."/>
            <person name="Chen C."/>
            <person name="Bauer D."/>
            <person name="Andreopoulos W."/>
            <person name="Pangilinan J."/>
            <person name="LaButti K."/>
            <person name="Riley R."/>
            <person name="Lipzen A."/>
            <person name="Clum A."/>
            <person name="Drula E."/>
            <person name="Henrissat B."/>
            <person name="Kohler A."/>
            <person name="Grigoriev I.V."/>
            <person name="Martin F.M."/>
            <person name="Hacquard S."/>
        </authorList>
    </citation>
    <scope>NUCLEOTIDE SEQUENCE [LARGE SCALE GENOMIC DNA]</scope>
    <source>
        <strain evidence="3 4">MPI-CAGE-CH-0241</strain>
    </source>
</reference>
<feature type="compositionally biased region" description="Polar residues" evidence="1">
    <location>
        <begin position="383"/>
        <end position="392"/>
    </location>
</feature>
<accession>A0A9P8W9H3</accession>
<name>A0A9P8W9H3_9HYPO</name>
<feature type="region of interest" description="Disordered" evidence="1">
    <location>
        <begin position="44"/>
        <end position="216"/>
    </location>
</feature>
<feature type="compositionally biased region" description="Basic and acidic residues" evidence="1">
    <location>
        <begin position="644"/>
        <end position="658"/>
    </location>
</feature>
<feature type="region of interest" description="Disordered" evidence="1">
    <location>
        <begin position="1"/>
        <end position="22"/>
    </location>
</feature>
<organism evidence="3 4">
    <name type="scientific">Thelonectria olida</name>
    <dbReference type="NCBI Taxonomy" id="1576542"/>
    <lineage>
        <taxon>Eukaryota</taxon>
        <taxon>Fungi</taxon>
        <taxon>Dikarya</taxon>
        <taxon>Ascomycota</taxon>
        <taxon>Pezizomycotina</taxon>
        <taxon>Sordariomycetes</taxon>
        <taxon>Hypocreomycetidae</taxon>
        <taxon>Hypocreales</taxon>
        <taxon>Nectriaceae</taxon>
        <taxon>Thelonectria</taxon>
    </lineage>
</organism>
<feature type="compositionally biased region" description="Basic and acidic residues" evidence="1">
    <location>
        <begin position="499"/>
        <end position="574"/>
    </location>
</feature>
<dbReference type="AlphaFoldDB" id="A0A9P8W9H3"/>
<feature type="domain" description="DUF8035" evidence="2">
    <location>
        <begin position="755"/>
        <end position="808"/>
    </location>
</feature>
<dbReference type="PANTHER" id="PTHR42081">
    <property type="entry name" value="ZINC FINGER PROTEIN DHHC DOMAIN CONTAINING PROTEIN"/>
    <property type="match status" value="1"/>
</dbReference>
<evidence type="ECO:0000259" key="2">
    <source>
        <dbReference type="Pfam" id="PF26118"/>
    </source>
</evidence>
<feature type="region of interest" description="Disordered" evidence="1">
    <location>
        <begin position="237"/>
        <end position="755"/>
    </location>
</feature>